<keyword evidence="11" id="KW-0969">Cilium</keyword>
<feature type="transmembrane region" description="Helical" evidence="10">
    <location>
        <begin position="22"/>
        <end position="43"/>
    </location>
</feature>
<evidence type="ECO:0000313" key="12">
    <source>
        <dbReference type="EMBL" id="TBN48991.1"/>
    </source>
</evidence>
<evidence type="ECO:0000256" key="10">
    <source>
        <dbReference type="RuleBase" id="RU364125"/>
    </source>
</evidence>
<evidence type="ECO:0000313" key="13">
    <source>
        <dbReference type="Proteomes" id="UP000198409"/>
    </source>
</evidence>
<evidence type="ECO:0000256" key="1">
    <source>
        <dbReference type="ARBA" id="ARBA00002254"/>
    </source>
</evidence>
<dbReference type="EMBL" id="SIRL01000009">
    <property type="protein sequence ID" value="TBN48991.1"/>
    <property type="molecule type" value="Genomic_DNA"/>
</dbReference>
<dbReference type="Pfam" id="PF03748">
    <property type="entry name" value="FliL"/>
    <property type="match status" value="1"/>
</dbReference>
<keyword evidence="14" id="KW-1185">Reference proteome</keyword>
<dbReference type="RefSeq" id="WP_089388464.1">
    <property type="nucleotide sequence ID" value="NZ_FZNM01000008.1"/>
</dbReference>
<keyword evidence="11" id="KW-0282">Flagellum</keyword>
<evidence type="ECO:0000256" key="3">
    <source>
        <dbReference type="ARBA" id="ARBA00008281"/>
    </source>
</evidence>
<dbReference type="AlphaFoldDB" id="A0A238X678"/>
<keyword evidence="7 10" id="KW-0283">Flagellar rotation</keyword>
<accession>A0A238X678</accession>
<evidence type="ECO:0000256" key="9">
    <source>
        <dbReference type="ARBA" id="ARBA00023136"/>
    </source>
</evidence>
<evidence type="ECO:0000256" key="2">
    <source>
        <dbReference type="ARBA" id="ARBA00004162"/>
    </source>
</evidence>
<keyword evidence="5 10" id="KW-0145">Chemotaxis</keyword>
<dbReference type="EMBL" id="FZNM01000008">
    <property type="protein sequence ID" value="SNR54565.1"/>
    <property type="molecule type" value="Genomic_DNA"/>
</dbReference>
<dbReference type="InterPro" id="IPR005503">
    <property type="entry name" value="FliL"/>
</dbReference>
<reference evidence="11" key="2">
    <citation type="submission" date="2017-06" db="EMBL/GenBank/DDBJ databases">
        <authorList>
            <person name="Kim H.J."/>
            <person name="Triplett B.A."/>
        </authorList>
    </citation>
    <scope>NUCLEOTIDE SEQUENCE [LARGE SCALE GENOMIC DNA]</scope>
    <source>
        <strain evidence="11">DSM 26170</strain>
    </source>
</reference>
<evidence type="ECO:0000256" key="5">
    <source>
        <dbReference type="ARBA" id="ARBA00022500"/>
    </source>
</evidence>
<sequence>MTDATADTALDPPAKPSGKKKLIPILAALVLAGGGFASTYLGLWSPAALMAPKEDASAAPAVIFVTVPPIELNIPGGSGRQLVVSASIETDSAHQAEVTHLMPRILDAFTGFLSGIDPAAYDKRGVLEIIRAELVTRSRYVLGADAVKDLLITEFRFR</sequence>
<dbReference type="Proteomes" id="UP000198409">
    <property type="component" value="Unassembled WGS sequence"/>
</dbReference>
<evidence type="ECO:0000256" key="7">
    <source>
        <dbReference type="ARBA" id="ARBA00022779"/>
    </source>
</evidence>
<keyword evidence="11" id="KW-0966">Cell projection</keyword>
<protein>
    <recommendedName>
        <fullName evidence="10">Flagellar protein FliL</fullName>
    </recommendedName>
</protein>
<dbReference type="GO" id="GO:0005886">
    <property type="term" value="C:plasma membrane"/>
    <property type="evidence" value="ECO:0007669"/>
    <property type="project" value="UniProtKB-SubCell"/>
</dbReference>
<reference evidence="12 14" key="3">
    <citation type="submission" date="2019-02" db="EMBL/GenBank/DDBJ databases">
        <authorList>
            <person name="Zhang G."/>
        </authorList>
    </citation>
    <scope>NUCLEOTIDE SEQUENCE [LARGE SCALE GENOMIC DNA]</scope>
    <source>
        <strain evidence="12 14">CMB17</strain>
    </source>
</reference>
<evidence type="ECO:0000256" key="6">
    <source>
        <dbReference type="ARBA" id="ARBA00022692"/>
    </source>
</evidence>
<proteinExistence type="inferred from homology"/>
<evidence type="ECO:0000256" key="8">
    <source>
        <dbReference type="ARBA" id="ARBA00022989"/>
    </source>
</evidence>
<dbReference type="GO" id="GO:0071973">
    <property type="term" value="P:bacterial-type flagellum-dependent cell motility"/>
    <property type="evidence" value="ECO:0007669"/>
    <property type="project" value="InterPro"/>
</dbReference>
<organism evidence="11 13">
    <name type="scientific">Paracoccus sediminis</name>
    <dbReference type="NCBI Taxonomy" id="1214787"/>
    <lineage>
        <taxon>Bacteria</taxon>
        <taxon>Pseudomonadati</taxon>
        <taxon>Pseudomonadota</taxon>
        <taxon>Alphaproteobacteria</taxon>
        <taxon>Rhodobacterales</taxon>
        <taxon>Paracoccaceae</taxon>
        <taxon>Paracoccus</taxon>
    </lineage>
</organism>
<dbReference type="Proteomes" id="UP000292859">
    <property type="component" value="Unassembled WGS sequence"/>
</dbReference>
<comment type="subcellular location">
    <subcellularLocation>
        <location evidence="10">Cell inner membrane</location>
    </subcellularLocation>
    <subcellularLocation>
        <location evidence="2">Cell membrane</location>
        <topology evidence="2">Single-pass membrane protein</topology>
    </subcellularLocation>
</comment>
<keyword evidence="10" id="KW-0997">Cell inner membrane</keyword>
<evidence type="ECO:0000256" key="4">
    <source>
        <dbReference type="ARBA" id="ARBA00022475"/>
    </source>
</evidence>
<evidence type="ECO:0000313" key="11">
    <source>
        <dbReference type="EMBL" id="SNR54565.1"/>
    </source>
</evidence>
<reference evidence="13" key="1">
    <citation type="submission" date="2017-06" db="EMBL/GenBank/DDBJ databases">
        <authorList>
            <person name="Varghese N."/>
            <person name="Submissions S."/>
        </authorList>
    </citation>
    <scope>NUCLEOTIDE SEQUENCE [LARGE SCALE GENOMIC DNA]</scope>
    <source>
        <strain evidence="13">DSM 26170</strain>
    </source>
</reference>
<name>A0A238X678_9RHOB</name>
<evidence type="ECO:0000313" key="14">
    <source>
        <dbReference type="Proteomes" id="UP000292859"/>
    </source>
</evidence>
<dbReference type="OrthoDB" id="7619358at2"/>
<dbReference type="GO" id="GO:0009425">
    <property type="term" value="C:bacterial-type flagellum basal body"/>
    <property type="evidence" value="ECO:0007669"/>
    <property type="project" value="InterPro"/>
</dbReference>
<keyword evidence="8 10" id="KW-1133">Transmembrane helix</keyword>
<keyword evidence="4" id="KW-1003">Cell membrane</keyword>
<comment type="similarity">
    <text evidence="3 10">Belongs to the FliL family.</text>
</comment>
<comment type="function">
    <text evidence="1 10">Controls the rotational direction of flagella during chemotaxis.</text>
</comment>
<dbReference type="GO" id="GO:0006935">
    <property type="term" value="P:chemotaxis"/>
    <property type="evidence" value="ECO:0007669"/>
    <property type="project" value="UniProtKB-KW"/>
</dbReference>
<keyword evidence="6 10" id="KW-0812">Transmembrane</keyword>
<keyword evidence="9 10" id="KW-0472">Membrane</keyword>
<gene>
    <name evidence="12" type="ORF">EYF88_12840</name>
    <name evidence="11" type="ORF">SAMN06265378_10875</name>
</gene>